<dbReference type="AlphaFoldDB" id="A0A1A8P4K6"/>
<name>A0A1A8P4K6_9TELE</name>
<feature type="region of interest" description="Disordered" evidence="1">
    <location>
        <begin position="10"/>
        <end position="51"/>
    </location>
</feature>
<reference evidence="2" key="1">
    <citation type="submission" date="2016-05" db="EMBL/GenBank/DDBJ databases">
        <authorList>
            <person name="Lavstsen T."/>
            <person name="Jespersen J.S."/>
        </authorList>
    </citation>
    <scope>NUCLEOTIDE SEQUENCE</scope>
    <source>
        <tissue evidence="2">Brain</tissue>
    </source>
</reference>
<protein>
    <submittedName>
        <fullName evidence="2">URB2 ribosome biogenesis 2 homolog</fullName>
    </submittedName>
</protein>
<sequence>GGSICHRAAEGYSATRHQTAPDGGRLLHTGPVHGAGYQVPEGGAEHGGQRGVQRAARQLRPLPQTTETRRGQVHCLI</sequence>
<evidence type="ECO:0000256" key="1">
    <source>
        <dbReference type="SAM" id="MobiDB-lite"/>
    </source>
</evidence>
<organism evidence="2">
    <name type="scientific">Nothobranchius pienaari</name>
    <dbReference type="NCBI Taxonomy" id="704102"/>
    <lineage>
        <taxon>Eukaryota</taxon>
        <taxon>Metazoa</taxon>
        <taxon>Chordata</taxon>
        <taxon>Craniata</taxon>
        <taxon>Vertebrata</taxon>
        <taxon>Euteleostomi</taxon>
        <taxon>Actinopterygii</taxon>
        <taxon>Neopterygii</taxon>
        <taxon>Teleostei</taxon>
        <taxon>Neoteleostei</taxon>
        <taxon>Acanthomorphata</taxon>
        <taxon>Ovalentaria</taxon>
        <taxon>Atherinomorphae</taxon>
        <taxon>Cyprinodontiformes</taxon>
        <taxon>Nothobranchiidae</taxon>
        <taxon>Nothobranchius</taxon>
    </lineage>
</organism>
<feature type="non-terminal residue" evidence="2">
    <location>
        <position position="1"/>
    </location>
</feature>
<dbReference type="EMBL" id="HAEG01006255">
    <property type="protein sequence ID" value="SBR76245.1"/>
    <property type="molecule type" value="Transcribed_RNA"/>
</dbReference>
<evidence type="ECO:0000313" key="2">
    <source>
        <dbReference type="EMBL" id="SBR76245.1"/>
    </source>
</evidence>
<accession>A0A1A8P4K6</accession>
<proteinExistence type="predicted"/>
<reference evidence="2" key="2">
    <citation type="submission" date="2016-06" db="EMBL/GenBank/DDBJ databases">
        <title>The genome of a short-lived fish provides insights into sex chromosome evolution and the genetic control of aging.</title>
        <authorList>
            <person name="Reichwald K."/>
            <person name="Felder M."/>
            <person name="Petzold A."/>
            <person name="Koch P."/>
            <person name="Groth M."/>
            <person name="Platzer M."/>
        </authorList>
    </citation>
    <scope>NUCLEOTIDE SEQUENCE</scope>
    <source>
        <tissue evidence="2">Brain</tissue>
    </source>
</reference>
<gene>
    <name evidence="2" type="primary">URB2</name>
</gene>